<sequence length="99" mass="11711">MDNDNNNNNDHKLNLPRSDFQSPNIGNNQDFENHTDLKQFDFQYPASLLIQPQTRQMSPDQFKRQYSNLLMDNENNRPSKQIILNFNQIIFSHSQDISL</sequence>
<reference evidence="2 3" key="1">
    <citation type="submission" date="2024-04" db="EMBL/GenBank/DDBJ databases">
        <title>Tritrichomonas musculus Genome.</title>
        <authorList>
            <person name="Alves-Ferreira E."/>
            <person name="Grigg M."/>
            <person name="Lorenzi H."/>
            <person name="Galac M."/>
        </authorList>
    </citation>
    <scope>NUCLEOTIDE SEQUENCE [LARGE SCALE GENOMIC DNA]</scope>
    <source>
        <strain evidence="2 3">EAF2021</strain>
    </source>
</reference>
<evidence type="ECO:0000313" key="2">
    <source>
        <dbReference type="EMBL" id="KAK8892781.1"/>
    </source>
</evidence>
<dbReference type="Proteomes" id="UP001470230">
    <property type="component" value="Unassembled WGS sequence"/>
</dbReference>
<evidence type="ECO:0000313" key="3">
    <source>
        <dbReference type="Proteomes" id="UP001470230"/>
    </source>
</evidence>
<keyword evidence="3" id="KW-1185">Reference proteome</keyword>
<feature type="region of interest" description="Disordered" evidence="1">
    <location>
        <begin position="1"/>
        <end position="32"/>
    </location>
</feature>
<gene>
    <name evidence="2" type="ORF">M9Y10_030023</name>
</gene>
<comment type="caution">
    <text evidence="2">The sequence shown here is derived from an EMBL/GenBank/DDBJ whole genome shotgun (WGS) entry which is preliminary data.</text>
</comment>
<feature type="compositionally biased region" description="Polar residues" evidence="1">
    <location>
        <begin position="19"/>
        <end position="30"/>
    </location>
</feature>
<evidence type="ECO:0000256" key="1">
    <source>
        <dbReference type="SAM" id="MobiDB-lite"/>
    </source>
</evidence>
<protein>
    <submittedName>
        <fullName evidence="2">Uncharacterized protein</fullName>
    </submittedName>
</protein>
<accession>A0ABR2KNY5</accession>
<name>A0ABR2KNY5_9EUKA</name>
<proteinExistence type="predicted"/>
<organism evidence="2 3">
    <name type="scientific">Tritrichomonas musculus</name>
    <dbReference type="NCBI Taxonomy" id="1915356"/>
    <lineage>
        <taxon>Eukaryota</taxon>
        <taxon>Metamonada</taxon>
        <taxon>Parabasalia</taxon>
        <taxon>Tritrichomonadida</taxon>
        <taxon>Tritrichomonadidae</taxon>
        <taxon>Tritrichomonas</taxon>
    </lineage>
</organism>
<dbReference type="EMBL" id="JAPFFF010000004">
    <property type="protein sequence ID" value="KAK8892781.1"/>
    <property type="molecule type" value="Genomic_DNA"/>
</dbReference>